<accession>A0A8S1AL80</accession>
<sequence>MWVVMLLLLTSIAAAAPDGRPKRHFSFIKNFILTTFFGDNLTPTIQIPILEPEFEYELYRIPGFNDILIKTLKCKSDEVTIVNNSGEEMEIKPFESYIGTKNIKETDGAFRNVYTLLSTGILNKPESDILQVMVPIINGMHYEAGENIKPFRVHPKRIQPVINNEGEIKQFPRQRNINGYNNLKRPFETIYLAPPLKKRLSLKSYQERQTDEQNIMSRPNLPKLFKQMPHKVFPFETHSYRTPKGEHQENVYKVKQYISLESEHFRNNLSQKLVPLDSVASRSMHLKKPVYIGVATKDKYDKITLDNNNISKSIGTTPTPHDFLINADPITEYNYSKNSIPKLSSTGKINNNIYNALEDKITPPINHKHSDKLGIVKENDETSTQSPFDINNVILPPLKTTAKELNIQISDEIITGNKNNGSNVVKTSDDLPKSETLSQYIYDHIDHNKSHSDSRLEEKDNLHTDLSTDTSLLKNTSVLSTVDKRLSDEKLRDNSNTSVNKNSSLYSQLDNASKINVVQANDGDVKNNDVHVIVVKSNDSVINVVESNDRQANNVHTNNSNSDKNIIIHVNLVKANDTVGEVPIDANLSQLLDEQISYNNSNKSNRIFEPENQVKTNVHTNSPLPQEDSSISPILDKDPNVKSPDNNQNMFNLDLDGNNVKTNAISNTPISTYNDYGQPITNSPPAKYTLEQIGDIKKTSTSESATITSSTELPHGSETGRISLKNSPIVETDDSANEEGDKESQNFSESFTKGRGDIPYQ</sequence>
<name>A0A8S1AL80_ARCPL</name>
<feature type="compositionally biased region" description="Acidic residues" evidence="1">
    <location>
        <begin position="731"/>
        <end position="741"/>
    </location>
</feature>
<feature type="compositionally biased region" description="Basic and acidic residues" evidence="1">
    <location>
        <begin position="752"/>
        <end position="761"/>
    </location>
</feature>
<dbReference type="AlphaFoldDB" id="A0A8S1AL80"/>
<protein>
    <submittedName>
        <fullName evidence="3">Uncharacterized protein</fullName>
    </submittedName>
</protein>
<evidence type="ECO:0000256" key="2">
    <source>
        <dbReference type="SAM" id="SignalP"/>
    </source>
</evidence>
<reference evidence="3 4" key="1">
    <citation type="submission" date="2020-04" db="EMBL/GenBank/DDBJ databases">
        <authorList>
            <person name="Wallbank WR R."/>
            <person name="Pardo Diaz C."/>
            <person name="Kozak K."/>
            <person name="Martin S."/>
            <person name="Jiggins C."/>
            <person name="Moest M."/>
            <person name="Warren A I."/>
            <person name="Byers J.R.P. K."/>
            <person name="Montejo-Kovacevich G."/>
            <person name="Yen C E."/>
        </authorList>
    </citation>
    <scope>NUCLEOTIDE SEQUENCE [LARGE SCALE GENOMIC DNA]</scope>
</reference>
<dbReference type="EMBL" id="CADEBC010000525">
    <property type="protein sequence ID" value="CAB3246209.1"/>
    <property type="molecule type" value="Genomic_DNA"/>
</dbReference>
<keyword evidence="2" id="KW-0732">Signal</keyword>
<comment type="caution">
    <text evidence="3">The sequence shown here is derived from an EMBL/GenBank/DDBJ whole genome shotgun (WGS) entry which is preliminary data.</text>
</comment>
<organism evidence="3 4">
    <name type="scientific">Arctia plantaginis</name>
    <name type="common">Wood tiger moth</name>
    <name type="synonym">Phalaena plantaginis</name>
    <dbReference type="NCBI Taxonomy" id="874455"/>
    <lineage>
        <taxon>Eukaryota</taxon>
        <taxon>Metazoa</taxon>
        <taxon>Ecdysozoa</taxon>
        <taxon>Arthropoda</taxon>
        <taxon>Hexapoda</taxon>
        <taxon>Insecta</taxon>
        <taxon>Pterygota</taxon>
        <taxon>Neoptera</taxon>
        <taxon>Endopterygota</taxon>
        <taxon>Lepidoptera</taxon>
        <taxon>Glossata</taxon>
        <taxon>Ditrysia</taxon>
        <taxon>Noctuoidea</taxon>
        <taxon>Erebidae</taxon>
        <taxon>Arctiinae</taxon>
        <taxon>Arctia</taxon>
    </lineage>
</organism>
<dbReference type="OrthoDB" id="6375462at2759"/>
<evidence type="ECO:0000313" key="3">
    <source>
        <dbReference type="EMBL" id="CAB3246209.1"/>
    </source>
</evidence>
<proteinExistence type="predicted"/>
<feature type="region of interest" description="Disordered" evidence="1">
    <location>
        <begin position="698"/>
        <end position="761"/>
    </location>
</feature>
<gene>
    <name evidence="3" type="ORF">APLA_LOCUS10777</name>
</gene>
<feature type="compositionally biased region" description="Low complexity" evidence="1">
    <location>
        <begin position="701"/>
        <end position="712"/>
    </location>
</feature>
<feature type="signal peptide" evidence="2">
    <location>
        <begin position="1"/>
        <end position="15"/>
    </location>
</feature>
<feature type="chain" id="PRO_5035865206" evidence="2">
    <location>
        <begin position="16"/>
        <end position="761"/>
    </location>
</feature>
<dbReference type="Proteomes" id="UP000494106">
    <property type="component" value="Unassembled WGS sequence"/>
</dbReference>
<keyword evidence="4" id="KW-1185">Reference proteome</keyword>
<evidence type="ECO:0000256" key="1">
    <source>
        <dbReference type="SAM" id="MobiDB-lite"/>
    </source>
</evidence>
<evidence type="ECO:0000313" key="4">
    <source>
        <dbReference type="Proteomes" id="UP000494106"/>
    </source>
</evidence>